<reference evidence="2" key="1">
    <citation type="submission" date="2025-08" db="UniProtKB">
        <authorList>
            <consortium name="RefSeq"/>
        </authorList>
    </citation>
    <scope>IDENTIFICATION</scope>
    <source>
        <strain evidence="2">Wakin</strain>
        <tissue evidence="2">Muscle</tissue>
    </source>
</reference>
<dbReference type="Proteomes" id="UP000515129">
    <property type="component" value="Chromosome 49"/>
</dbReference>
<dbReference type="OrthoDB" id="1430630at2759"/>
<evidence type="ECO:0000313" key="2">
    <source>
        <dbReference type="RefSeq" id="XP_026093254.1"/>
    </source>
</evidence>
<dbReference type="InterPro" id="IPR043128">
    <property type="entry name" value="Rev_trsase/Diguanyl_cyclase"/>
</dbReference>
<name>A0A6P6M9N1_CARAU</name>
<protein>
    <submittedName>
        <fullName evidence="2">Uncharacterized protein LOC113065934</fullName>
    </submittedName>
</protein>
<dbReference type="GeneID" id="113065934"/>
<organism evidence="1 2">
    <name type="scientific">Carassius auratus</name>
    <name type="common">Goldfish</name>
    <dbReference type="NCBI Taxonomy" id="7957"/>
    <lineage>
        <taxon>Eukaryota</taxon>
        <taxon>Metazoa</taxon>
        <taxon>Chordata</taxon>
        <taxon>Craniata</taxon>
        <taxon>Vertebrata</taxon>
        <taxon>Euteleostomi</taxon>
        <taxon>Actinopterygii</taxon>
        <taxon>Neopterygii</taxon>
        <taxon>Teleostei</taxon>
        <taxon>Ostariophysi</taxon>
        <taxon>Cypriniformes</taxon>
        <taxon>Cyprinidae</taxon>
        <taxon>Cyprininae</taxon>
        <taxon>Carassius</taxon>
    </lineage>
</organism>
<dbReference type="SUPFAM" id="SSF56672">
    <property type="entry name" value="DNA/RNA polymerases"/>
    <property type="match status" value="1"/>
</dbReference>
<dbReference type="KEGG" id="caua:113065934"/>
<dbReference type="PANTHER" id="PTHR37984:SF5">
    <property type="entry name" value="PROTEIN NYNRIN-LIKE"/>
    <property type="match status" value="1"/>
</dbReference>
<dbReference type="Gene3D" id="3.30.70.270">
    <property type="match status" value="3"/>
</dbReference>
<dbReference type="Gene3D" id="3.10.10.10">
    <property type="entry name" value="HIV Type 1 Reverse Transcriptase, subunit A, domain 1"/>
    <property type="match status" value="1"/>
</dbReference>
<gene>
    <name evidence="2" type="primary">LOC113065934</name>
</gene>
<evidence type="ECO:0000313" key="1">
    <source>
        <dbReference type="Proteomes" id="UP000515129"/>
    </source>
</evidence>
<sequence>MEEYIKEVLAQGYIRTSTSSAASSFFFVEKKDGGLRPCIDYQALNNLTVKFRYPLPLVPAALEHLRGATMFTKLDLQCLRAFQLYLKAEKCSFHQPSVQFLGYNISSSGIRMDEGKVNAIRDWPTPTTIKELQRFLCFANFYGRFIQNFSTTGVGAVHFQQQGIPVASTHAPSSPGNSTRQRSTMISATGNCWPSSWPWKNGGFGWRDPNTPFWSSQIIRTCSIFEWPKD</sequence>
<proteinExistence type="predicted"/>
<dbReference type="RefSeq" id="XP_026093254.1">
    <property type="nucleotide sequence ID" value="XM_026237469.1"/>
</dbReference>
<accession>A0A6P6M9N1</accession>
<keyword evidence="1" id="KW-1185">Reference proteome</keyword>
<dbReference type="InterPro" id="IPR043502">
    <property type="entry name" value="DNA/RNA_pol_sf"/>
</dbReference>
<dbReference type="PANTHER" id="PTHR37984">
    <property type="entry name" value="PROTEIN CBG26694"/>
    <property type="match status" value="1"/>
</dbReference>
<dbReference type="AlphaFoldDB" id="A0A6P6M9N1"/>
<dbReference type="InterPro" id="IPR050951">
    <property type="entry name" value="Retrovirus_Pol_polyprotein"/>
</dbReference>